<dbReference type="EMBL" id="RCMK01001806">
    <property type="protein sequence ID" value="KAG2888208.1"/>
    <property type="molecule type" value="Genomic_DNA"/>
</dbReference>
<protein>
    <submittedName>
        <fullName evidence="1">Uncharacterized protein</fullName>
    </submittedName>
</protein>
<evidence type="ECO:0000313" key="2">
    <source>
        <dbReference type="Proteomes" id="UP000736787"/>
    </source>
</evidence>
<reference evidence="1" key="1">
    <citation type="submission" date="2018-10" db="EMBL/GenBank/DDBJ databases">
        <title>Effector identification in a new, highly contiguous assembly of the strawberry crown rot pathogen Phytophthora cactorum.</title>
        <authorList>
            <person name="Armitage A.D."/>
            <person name="Nellist C.F."/>
            <person name="Bates H."/>
            <person name="Vickerstaff R.J."/>
            <person name="Harrison R.J."/>
        </authorList>
    </citation>
    <scope>NUCLEOTIDE SEQUENCE</scope>
    <source>
        <strain evidence="1">4040</strain>
    </source>
</reference>
<proteinExistence type="predicted"/>
<evidence type="ECO:0000313" key="1">
    <source>
        <dbReference type="EMBL" id="KAG2888208.1"/>
    </source>
</evidence>
<accession>A0A8T1AT71</accession>
<dbReference type="Proteomes" id="UP000736787">
    <property type="component" value="Unassembled WGS sequence"/>
</dbReference>
<comment type="caution">
    <text evidence="1">The sequence shown here is derived from an EMBL/GenBank/DDBJ whole genome shotgun (WGS) entry which is preliminary data.</text>
</comment>
<gene>
    <name evidence="1" type="ORF">PC117_g24968</name>
</gene>
<dbReference type="AlphaFoldDB" id="A0A8T1AT71"/>
<organism evidence="1 2">
    <name type="scientific">Phytophthora cactorum</name>
    <dbReference type="NCBI Taxonomy" id="29920"/>
    <lineage>
        <taxon>Eukaryota</taxon>
        <taxon>Sar</taxon>
        <taxon>Stramenopiles</taxon>
        <taxon>Oomycota</taxon>
        <taxon>Peronosporomycetes</taxon>
        <taxon>Peronosporales</taxon>
        <taxon>Peronosporaceae</taxon>
        <taxon>Phytophthora</taxon>
    </lineage>
</organism>
<sequence>MKFLKDENVSWEYLKGSMGHERAALVLEAVGDNFGMYFALKEGRKDQFLARHSIIQYFRQAKN</sequence>
<name>A0A8T1AT71_9STRA</name>